<dbReference type="RefSeq" id="WP_275118109.1">
    <property type="nucleotide sequence ID" value="NZ_JAOTPO010000005.1"/>
</dbReference>
<accession>A0ABT5VDF2</accession>
<dbReference type="Gene3D" id="6.10.140.1340">
    <property type="match status" value="1"/>
</dbReference>
<dbReference type="EMBL" id="JAOTPO010000005">
    <property type="protein sequence ID" value="MDE5413483.1"/>
    <property type="molecule type" value="Genomic_DNA"/>
</dbReference>
<keyword evidence="2" id="KW-1185">Reference proteome</keyword>
<proteinExistence type="predicted"/>
<name>A0ABT5VDF2_9BACI</name>
<evidence type="ECO:0000313" key="2">
    <source>
        <dbReference type="Proteomes" id="UP001148125"/>
    </source>
</evidence>
<comment type="caution">
    <text evidence="1">The sequence shown here is derived from an EMBL/GenBank/DDBJ whole genome shotgun (WGS) entry which is preliminary data.</text>
</comment>
<gene>
    <name evidence="1" type="ORF">N7Z68_08795</name>
</gene>
<sequence length="139" mass="15801">MALLPATTARVSINTSKEINEKIAETTRVSIESFKYKSKEDILKRLMELDQEWDTERLLETSAASFILAGTFLGFTKNKSWHLFSGVVGYFLLRHALQGWCPPLPVIRGLGVRTATEIQKERNALLAILEKKNLHWSLN</sequence>
<organism evidence="1 2">
    <name type="scientific">Alkalihalobacterium chitinilyticum</name>
    <dbReference type="NCBI Taxonomy" id="2980103"/>
    <lineage>
        <taxon>Bacteria</taxon>
        <taxon>Bacillati</taxon>
        <taxon>Bacillota</taxon>
        <taxon>Bacilli</taxon>
        <taxon>Bacillales</taxon>
        <taxon>Bacillaceae</taxon>
        <taxon>Alkalihalobacterium</taxon>
    </lineage>
</organism>
<evidence type="ECO:0000313" key="1">
    <source>
        <dbReference type="EMBL" id="MDE5413483.1"/>
    </source>
</evidence>
<protein>
    <submittedName>
        <fullName evidence="1">DUF2892 domain-containing protein</fullName>
    </submittedName>
</protein>
<dbReference type="Proteomes" id="UP001148125">
    <property type="component" value="Unassembled WGS sequence"/>
</dbReference>
<reference evidence="1" key="1">
    <citation type="submission" date="2024-05" db="EMBL/GenBank/DDBJ databases">
        <title>Alkalihalobacillus sp. strain MEB203 novel alkaliphilic bacterium from Lonar Lake, India.</title>
        <authorList>
            <person name="Joshi A."/>
            <person name="Thite S."/>
            <person name="Mengade P."/>
        </authorList>
    </citation>
    <scope>NUCLEOTIDE SEQUENCE</scope>
    <source>
        <strain evidence="1">MEB 203</strain>
    </source>
</reference>